<evidence type="ECO:0000313" key="2">
    <source>
        <dbReference type="EMBL" id="KAJ5307876.1"/>
    </source>
</evidence>
<accession>A0A9W9PS23</accession>
<dbReference type="AlphaFoldDB" id="A0A9W9PS23"/>
<protein>
    <submittedName>
        <fullName evidence="2">Uncharacterized protein</fullName>
    </submittedName>
</protein>
<name>A0A9W9PS23_9EURO</name>
<proteinExistence type="predicted"/>
<evidence type="ECO:0000313" key="3">
    <source>
        <dbReference type="Proteomes" id="UP001147746"/>
    </source>
</evidence>
<feature type="compositionally biased region" description="Polar residues" evidence="1">
    <location>
        <begin position="74"/>
        <end position="98"/>
    </location>
</feature>
<dbReference type="EMBL" id="JAPZBO010000008">
    <property type="protein sequence ID" value="KAJ5307876.1"/>
    <property type="molecule type" value="Genomic_DNA"/>
</dbReference>
<comment type="caution">
    <text evidence="2">The sequence shown here is derived from an EMBL/GenBank/DDBJ whole genome shotgun (WGS) entry which is preliminary data.</text>
</comment>
<feature type="region of interest" description="Disordered" evidence="1">
    <location>
        <begin position="37"/>
        <end position="98"/>
    </location>
</feature>
<evidence type="ECO:0000256" key="1">
    <source>
        <dbReference type="SAM" id="MobiDB-lite"/>
    </source>
</evidence>
<sequence length="98" mass="10239">MHAAAQMLKGMGIEGLVEQFELSELAAHISAALRTMTGGKTKEGNVDFSTFCHPGMSSAPASSQEDSPSRGPQHESTSSPSGNGWPFSYNSFNGGTAF</sequence>
<keyword evidence="3" id="KW-1185">Reference proteome</keyword>
<reference evidence="2" key="1">
    <citation type="submission" date="2022-12" db="EMBL/GenBank/DDBJ databases">
        <authorList>
            <person name="Petersen C."/>
        </authorList>
    </citation>
    <scope>NUCLEOTIDE SEQUENCE</scope>
    <source>
        <strain evidence="2">IBT 21472</strain>
    </source>
</reference>
<reference evidence="2" key="2">
    <citation type="journal article" date="2023" name="IMA Fungus">
        <title>Comparative genomic study of the Penicillium genus elucidates a diverse pangenome and 15 lateral gene transfer events.</title>
        <authorList>
            <person name="Petersen C."/>
            <person name="Sorensen T."/>
            <person name="Nielsen M.R."/>
            <person name="Sondergaard T.E."/>
            <person name="Sorensen J.L."/>
            <person name="Fitzpatrick D.A."/>
            <person name="Frisvad J.C."/>
            <person name="Nielsen K.L."/>
        </authorList>
    </citation>
    <scope>NUCLEOTIDE SEQUENCE</scope>
    <source>
        <strain evidence="2">IBT 21472</strain>
    </source>
</reference>
<gene>
    <name evidence="2" type="ORF">N7476_008532</name>
</gene>
<dbReference type="Proteomes" id="UP001147746">
    <property type="component" value="Unassembled WGS sequence"/>
</dbReference>
<organism evidence="2 3">
    <name type="scientific">Penicillium atrosanguineum</name>
    <dbReference type="NCBI Taxonomy" id="1132637"/>
    <lineage>
        <taxon>Eukaryota</taxon>
        <taxon>Fungi</taxon>
        <taxon>Dikarya</taxon>
        <taxon>Ascomycota</taxon>
        <taxon>Pezizomycotina</taxon>
        <taxon>Eurotiomycetes</taxon>
        <taxon>Eurotiomycetidae</taxon>
        <taxon>Eurotiales</taxon>
        <taxon>Aspergillaceae</taxon>
        <taxon>Penicillium</taxon>
    </lineage>
</organism>